<evidence type="ECO:0000259" key="2">
    <source>
        <dbReference type="Pfam" id="PF20148"/>
    </source>
</evidence>
<organism evidence="3 4">
    <name type="scientific">Dyella monticola</name>
    <dbReference type="NCBI Taxonomy" id="1927958"/>
    <lineage>
        <taxon>Bacteria</taxon>
        <taxon>Pseudomonadati</taxon>
        <taxon>Pseudomonadota</taxon>
        <taxon>Gammaproteobacteria</taxon>
        <taxon>Lysobacterales</taxon>
        <taxon>Rhodanobacteraceae</taxon>
        <taxon>Dyella</taxon>
    </lineage>
</organism>
<accession>A0A370WS28</accession>
<dbReference type="Gene3D" id="2.180.10.10">
    <property type="entry name" value="RHS repeat-associated core"/>
    <property type="match status" value="2"/>
</dbReference>
<dbReference type="Pfam" id="PF20148">
    <property type="entry name" value="DUF6531"/>
    <property type="match status" value="1"/>
</dbReference>
<reference evidence="3 4" key="1">
    <citation type="submission" date="2018-07" db="EMBL/GenBank/DDBJ databases">
        <title>Dyella monticola sp. nov. and Dyella psychrodurans sp. nov. isolated from monsoon evergreen broad-leaved forest soil of Dinghu Mountain, China.</title>
        <authorList>
            <person name="Gao Z."/>
            <person name="Qiu L."/>
        </authorList>
    </citation>
    <scope>NUCLEOTIDE SEQUENCE [LARGE SCALE GENOMIC DNA]</scope>
    <source>
        <strain evidence="3 4">4G-K06</strain>
    </source>
</reference>
<proteinExistence type="predicted"/>
<keyword evidence="1" id="KW-0732">Signal</keyword>
<dbReference type="AlphaFoldDB" id="A0A370WS28"/>
<feature type="chain" id="PRO_5016646653" description="DUF6531 domain-containing protein" evidence="1">
    <location>
        <begin position="27"/>
        <end position="841"/>
    </location>
</feature>
<evidence type="ECO:0000313" key="3">
    <source>
        <dbReference type="EMBL" id="RDS78920.1"/>
    </source>
</evidence>
<dbReference type="Pfam" id="PF05593">
    <property type="entry name" value="RHS_repeat"/>
    <property type="match status" value="5"/>
</dbReference>
<dbReference type="InterPro" id="IPR045351">
    <property type="entry name" value="DUF6531"/>
</dbReference>
<dbReference type="EMBL" id="QRBE01000020">
    <property type="protein sequence ID" value="RDS78920.1"/>
    <property type="molecule type" value="Genomic_DNA"/>
</dbReference>
<protein>
    <recommendedName>
        <fullName evidence="2">DUF6531 domain-containing protein</fullName>
    </recommendedName>
</protein>
<feature type="signal peptide" evidence="1">
    <location>
        <begin position="1"/>
        <end position="26"/>
    </location>
</feature>
<feature type="domain" description="DUF6531" evidence="2">
    <location>
        <begin position="158"/>
        <end position="241"/>
    </location>
</feature>
<dbReference type="InterPro" id="IPR031325">
    <property type="entry name" value="RHS_repeat"/>
</dbReference>
<dbReference type="PANTHER" id="PTHR32305:SF15">
    <property type="entry name" value="PROTEIN RHSA-RELATED"/>
    <property type="match status" value="1"/>
</dbReference>
<dbReference type="NCBIfam" id="TIGR01643">
    <property type="entry name" value="YD_repeat_2x"/>
    <property type="match status" value="4"/>
</dbReference>
<comment type="caution">
    <text evidence="3">The sequence shown here is derived from an EMBL/GenBank/DDBJ whole genome shotgun (WGS) entry which is preliminary data.</text>
</comment>
<dbReference type="PANTHER" id="PTHR32305">
    <property type="match status" value="1"/>
</dbReference>
<dbReference type="InterPro" id="IPR050708">
    <property type="entry name" value="T6SS_VgrG/RHS"/>
</dbReference>
<keyword evidence="4" id="KW-1185">Reference proteome</keyword>
<name>A0A370WS28_9GAMM</name>
<evidence type="ECO:0000256" key="1">
    <source>
        <dbReference type="SAM" id="SignalP"/>
    </source>
</evidence>
<dbReference type="Proteomes" id="UP000254258">
    <property type="component" value="Unassembled WGS sequence"/>
</dbReference>
<evidence type="ECO:0000313" key="4">
    <source>
        <dbReference type="Proteomes" id="UP000254258"/>
    </source>
</evidence>
<gene>
    <name evidence="3" type="ORF">DWU98_20585</name>
</gene>
<dbReference type="InterPro" id="IPR006530">
    <property type="entry name" value="YD"/>
</dbReference>
<sequence length="841" mass="89690">MSFVRRVLLMLCTSVLGLGVILTADAQATSAPYPPGPYSSRAAGWHACEGNLPWGVQQYTEYSFLPPDQAVEQWCAESPVADNNLLMAVNGFAVFFLPARNIYQTNSYLQLSVEGVEYFITYNCSTPGRPTSAPCVNYTPIKNLGCGCTKTANPSNVGEPINAATGNTNAEQDDFAQGELSLSRYYNSDPNVRGAHDGLQWLTTYDRSLSFTSSGFNGPTGLPSSPTQVTVQRPDGQELTFNKVSGVWHGDSDVSNVLMETDNSSGYVLSWTLFVAATRQYETYSPMGALLSVSDGTHVVLTLTYTNGAQLSSSGSALPVGLLWQVIDAYGRSLTYGYDGQQNLTTVTEPDGGVLTYGYDSSGNLISVTYPDGKERQYLYDELAYSAAGSNQSKLTGIVDESNTRYTTFGYQADGRAISTQEGSGANLHTISYASNGSAATVTYPLGQQATATFIAPQGTAIVSTMSARCGTECDQQYQLQTLDANGYPATATDFNGNVTKTAYDVNGLLDQQIDASGSTSQRTTNFTWNTTLRVPLTRVVQDASGNTVSNTQWVYNTTGQTLARCDIDPSNSASSGYSCSVGGTVPAGVRRSTYTYCTTIDTVQCPIVGLLLTVTGPRTDVTQTTTYSYYMASSATNCGTPGAACYQGGDLHTVTDPSGHVTTIASYDADGRITRLTDANGINTDLTYTPRGWLSTRTVGGAQTAFGYTPYGAVSSITDADGITTTYGYDTAHRLVKISDALGNYIQYTLDAAGDKTAEQVYDASGTLHKQLTRTFNTLGQLTTVVDGLNRTVFNASAAGSYDANGNLIQSSDGLSIQRQLGYDALNRLVQTIDNYNGTN</sequence>